<proteinExistence type="predicted"/>
<dbReference type="Proteomes" id="UP001186974">
    <property type="component" value="Unassembled WGS sequence"/>
</dbReference>
<name>A0ACC3DET9_9PEZI</name>
<evidence type="ECO:0000313" key="2">
    <source>
        <dbReference type="Proteomes" id="UP001186974"/>
    </source>
</evidence>
<gene>
    <name evidence="1" type="ORF">LTS18_001447</name>
</gene>
<protein>
    <submittedName>
        <fullName evidence="1">Uncharacterized protein</fullName>
    </submittedName>
</protein>
<feature type="non-terminal residue" evidence="1">
    <location>
        <position position="287"/>
    </location>
</feature>
<accession>A0ACC3DET9</accession>
<dbReference type="EMBL" id="JAWDJW010005695">
    <property type="protein sequence ID" value="KAK3066864.1"/>
    <property type="molecule type" value="Genomic_DNA"/>
</dbReference>
<keyword evidence="2" id="KW-1185">Reference proteome</keyword>
<organism evidence="1 2">
    <name type="scientific">Coniosporium uncinatum</name>
    <dbReference type="NCBI Taxonomy" id="93489"/>
    <lineage>
        <taxon>Eukaryota</taxon>
        <taxon>Fungi</taxon>
        <taxon>Dikarya</taxon>
        <taxon>Ascomycota</taxon>
        <taxon>Pezizomycotina</taxon>
        <taxon>Dothideomycetes</taxon>
        <taxon>Dothideomycetes incertae sedis</taxon>
        <taxon>Coniosporium</taxon>
    </lineage>
</organism>
<comment type="caution">
    <text evidence="1">The sequence shown here is derived from an EMBL/GenBank/DDBJ whole genome shotgun (WGS) entry which is preliminary data.</text>
</comment>
<reference evidence="1" key="1">
    <citation type="submission" date="2024-09" db="EMBL/GenBank/DDBJ databases">
        <title>Black Yeasts Isolated from many extreme environments.</title>
        <authorList>
            <person name="Coleine C."/>
            <person name="Stajich J.E."/>
            <person name="Selbmann L."/>
        </authorList>
    </citation>
    <scope>NUCLEOTIDE SEQUENCE</scope>
    <source>
        <strain evidence="1">CCFEE 5737</strain>
    </source>
</reference>
<evidence type="ECO:0000313" key="1">
    <source>
        <dbReference type="EMBL" id="KAK3066864.1"/>
    </source>
</evidence>
<sequence>MSPPQNSGMTDLSAQMGGMDLGGGTMSAPSRQKKKDRHAYHTFDTPGGSQSSSGTLQGGTGATAQFLNQTGQQITPAMSQFPASAGTSFTGQAASPMQHAARSGTPLVGNAITSTQGRVDPEQIPSIPRSRDAAAAYYLQNLYPTMEQHIPPPAAVPFVAYDQGNCSPKNIRLSLNTIPTTSDAFATTGLPLGMILQPLAPLQEGEQPIPVLDFGDAGPPRCRRCRTYINPFMQFRTGGNKFVCNMCTFANDVASEYYAPTDPSGVRVDRLQRPELSLGTVEFTVPK</sequence>